<name>A0AAW0YTC3_9TREE</name>
<dbReference type="EMBL" id="JBCAWK010000004">
    <property type="protein sequence ID" value="KAK8861539.1"/>
    <property type="molecule type" value="Genomic_DNA"/>
</dbReference>
<dbReference type="CDD" id="cd19079">
    <property type="entry name" value="AKR_EcYajO-like"/>
    <property type="match status" value="1"/>
</dbReference>
<accession>A0AAW0YTC3</accession>
<dbReference type="Pfam" id="PF00248">
    <property type="entry name" value="Aldo_ket_red"/>
    <property type="match status" value="1"/>
</dbReference>
<keyword evidence="1" id="KW-0560">Oxidoreductase</keyword>
<keyword evidence="5" id="KW-1185">Reference proteome</keyword>
<gene>
    <name evidence="4" type="ORF">IAR55_002361</name>
</gene>
<sequence>MRYVRLGKSGLKVSQLILGCMSYGLKRPQEGKGWMLGEGEALKHLKHAYDAGINTFDTADTYSSGRSEEILGKFLKTYEIPRESVVIMTKTYFQFGDEKRYGPAGFVNNSRLSRKRIFAAVKDSLERLQTDYIDVYQCHRYDPDTPIEETMQALQDIVQAGHARYLGTSSCYAWQFQVMQQYAIQHKLTPLISMQNYHNAIYREEEREMMPTLQHFGVGCIPWSPLAGGGPSSISLFHVPLTRPSTTSTSTKPKTERHTSTASRSCYPPLVSADQAVIMAIQSIAEKKKVSMAQIALAWSLSKSFITAPIVGVTSLEKLDDLIQGLAVVLTPEEIKVIDEPYEAKRIFGH</sequence>
<evidence type="ECO:0000259" key="3">
    <source>
        <dbReference type="Pfam" id="PF00248"/>
    </source>
</evidence>
<dbReference type="GO" id="GO:0016491">
    <property type="term" value="F:oxidoreductase activity"/>
    <property type="evidence" value="ECO:0007669"/>
    <property type="project" value="UniProtKB-KW"/>
</dbReference>
<evidence type="ECO:0000313" key="4">
    <source>
        <dbReference type="EMBL" id="KAK8861539.1"/>
    </source>
</evidence>
<dbReference type="SUPFAM" id="SSF51430">
    <property type="entry name" value="NAD(P)-linked oxidoreductase"/>
    <property type="match status" value="1"/>
</dbReference>
<dbReference type="GeneID" id="92179620"/>
<protein>
    <recommendedName>
        <fullName evidence="3">NADP-dependent oxidoreductase domain-containing protein</fullName>
    </recommendedName>
</protein>
<comment type="caution">
    <text evidence="4">The sequence shown here is derived from an EMBL/GenBank/DDBJ whole genome shotgun (WGS) entry which is preliminary data.</text>
</comment>
<dbReference type="PANTHER" id="PTHR43364:SF4">
    <property type="entry name" value="NAD(P)-LINKED OXIDOREDUCTASE SUPERFAMILY PROTEIN"/>
    <property type="match status" value="1"/>
</dbReference>
<feature type="domain" description="NADP-dependent oxidoreductase" evidence="3">
    <location>
        <begin position="16"/>
        <end position="340"/>
    </location>
</feature>
<evidence type="ECO:0000256" key="1">
    <source>
        <dbReference type="ARBA" id="ARBA00023002"/>
    </source>
</evidence>
<evidence type="ECO:0000256" key="2">
    <source>
        <dbReference type="SAM" id="MobiDB-lite"/>
    </source>
</evidence>
<dbReference type="Proteomes" id="UP001388673">
    <property type="component" value="Unassembled WGS sequence"/>
</dbReference>
<dbReference type="InterPro" id="IPR023210">
    <property type="entry name" value="NADP_OxRdtase_dom"/>
</dbReference>
<reference evidence="4 5" key="1">
    <citation type="journal article" date="2024" name="bioRxiv">
        <title>Comparative genomics of Cryptococcus and Kwoniella reveals pathogenesis evolution and contrasting karyotype dynamics via intercentromeric recombination or chromosome fusion.</title>
        <authorList>
            <person name="Coelho M.A."/>
            <person name="David-Palma M."/>
            <person name="Shea T."/>
            <person name="Bowers K."/>
            <person name="McGinley-Smith S."/>
            <person name="Mohammad A.W."/>
            <person name="Gnirke A."/>
            <person name="Yurkov A.M."/>
            <person name="Nowrousian M."/>
            <person name="Sun S."/>
            <person name="Cuomo C.A."/>
            <person name="Heitman J."/>
        </authorList>
    </citation>
    <scope>NUCLEOTIDE SEQUENCE [LARGE SCALE GENOMIC DNA]</scope>
    <source>
        <strain evidence="4 5">CBS 13917</strain>
    </source>
</reference>
<dbReference type="PANTHER" id="PTHR43364">
    <property type="entry name" value="NADH-SPECIFIC METHYLGLYOXAL REDUCTASE-RELATED"/>
    <property type="match status" value="1"/>
</dbReference>
<dbReference type="FunFam" id="3.20.20.100:FF:000004">
    <property type="entry name" value="Oxidoreductase, aldo/keto reductase"/>
    <property type="match status" value="1"/>
</dbReference>
<dbReference type="GO" id="GO:0005829">
    <property type="term" value="C:cytosol"/>
    <property type="evidence" value="ECO:0007669"/>
    <property type="project" value="UniProtKB-ARBA"/>
</dbReference>
<dbReference type="Gene3D" id="3.20.20.100">
    <property type="entry name" value="NADP-dependent oxidoreductase domain"/>
    <property type="match status" value="1"/>
</dbReference>
<dbReference type="RefSeq" id="XP_066804164.1">
    <property type="nucleotide sequence ID" value="XM_066945475.1"/>
</dbReference>
<dbReference type="AlphaFoldDB" id="A0AAW0YTC3"/>
<dbReference type="KEGG" id="kne:92179620"/>
<feature type="region of interest" description="Disordered" evidence="2">
    <location>
        <begin position="244"/>
        <end position="264"/>
    </location>
</feature>
<dbReference type="InterPro" id="IPR036812">
    <property type="entry name" value="NAD(P)_OxRdtase_dom_sf"/>
</dbReference>
<organism evidence="4 5">
    <name type="scientific">Kwoniella newhampshirensis</name>
    <dbReference type="NCBI Taxonomy" id="1651941"/>
    <lineage>
        <taxon>Eukaryota</taxon>
        <taxon>Fungi</taxon>
        <taxon>Dikarya</taxon>
        <taxon>Basidiomycota</taxon>
        <taxon>Agaricomycotina</taxon>
        <taxon>Tremellomycetes</taxon>
        <taxon>Tremellales</taxon>
        <taxon>Cryptococcaceae</taxon>
        <taxon>Kwoniella</taxon>
    </lineage>
</organism>
<evidence type="ECO:0000313" key="5">
    <source>
        <dbReference type="Proteomes" id="UP001388673"/>
    </source>
</evidence>
<proteinExistence type="predicted"/>
<dbReference type="InterPro" id="IPR050523">
    <property type="entry name" value="AKR_Detox_Biosynth"/>
</dbReference>